<reference evidence="3 4" key="1">
    <citation type="submission" date="2018-07" db="EMBL/GenBank/DDBJ databases">
        <title>Genomic Encyclopedia of Type Strains, Phase IV (KMG-IV): sequencing the most valuable type-strain genomes for metagenomic binning, comparative biology and taxonomic classification.</title>
        <authorList>
            <person name="Goeker M."/>
        </authorList>
    </citation>
    <scope>NUCLEOTIDE SEQUENCE [LARGE SCALE GENOMIC DNA]</scope>
    <source>
        <strain evidence="3 4">DSM 44952</strain>
    </source>
</reference>
<keyword evidence="4" id="KW-1185">Reference proteome</keyword>
<feature type="domain" description="PepSY" evidence="2">
    <location>
        <begin position="140"/>
        <end position="195"/>
    </location>
</feature>
<protein>
    <submittedName>
        <fullName evidence="3">Putative membrane protein YkoI</fullName>
    </submittedName>
</protein>
<evidence type="ECO:0000259" key="2">
    <source>
        <dbReference type="Pfam" id="PF03413"/>
    </source>
</evidence>
<dbReference type="Gene3D" id="3.10.450.40">
    <property type="match status" value="1"/>
</dbReference>
<dbReference type="InterPro" id="IPR025711">
    <property type="entry name" value="PepSY"/>
</dbReference>
<organism evidence="3 4">
    <name type="scientific">Nocardia mexicana</name>
    <dbReference type="NCBI Taxonomy" id="279262"/>
    <lineage>
        <taxon>Bacteria</taxon>
        <taxon>Bacillati</taxon>
        <taxon>Actinomycetota</taxon>
        <taxon>Actinomycetes</taxon>
        <taxon>Mycobacteriales</taxon>
        <taxon>Nocardiaceae</taxon>
        <taxon>Nocardia</taxon>
    </lineage>
</organism>
<dbReference type="AlphaFoldDB" id="A0A370GMU9"/>
<accession>A0A370GMU9</accession>
<dbReference type="RefSeq" id="WP_084520452.1">
    <property type="nucleotide sequence ID" value="NZ_QQAZ01000016.1"/>
</dbReference>
<proteinExistence type="predicted"/>
<sequence length="199" mass="19861">MLGRQLLVGGAVVGCGVLGLAACGDDNGTTSEKKDSGGGTSVSTGAAPNHSGAPAAPPGGDTAVAAALAALQTATGAVPEGKPFDLETETSGADMVFDAKVASNGNEFKMLIDSSGHQVQSPQQADKPSDDIAKLTDATVTAEQALRSASSRAPDARFDEMEIDTNADGTVIWQIQLVTGDSNPATYIVDATSGQLSGP</sequence>
<dbReference type="Proteomes" id="UP000255355">
    <property type="component" value="Unassembled WGS sequence"/>
</dbReference>
<gene>
    <name evidence="3" type="ORF">DFR68_11619</name>
</gene>
<dbReference type="STRING" id="1210089.GCA_001613165_07817"/>
<feature type="compositionally biased region" description="Low complexity" evidence="1">
    <location>
        <begin position="41"/>
        <end position="60"/>
    </location>
</feature>
<evidence type="ECO:0000313" key="4">
    <source>
        <dbReference type="Proteomes" id="UP000255355"/>
    </source>
</evidence>
<dbReference type="EMBL" id="QQAZ01000016">
    <property type="protein sequence ID" value="RDI44629.1"/>
    <property type="molecule type" value="Genomic_DNA"/>
</dbReference>
<feature type="region of interest" description="Disordered" evidence="1">
    <location>
        <begin position="26"/>
        <end position="60"/>
    </location>
</feature>
<dbReference type="PROSITE" id="PS51257">
    <property type="entry name" value="PROKAR_LIPOPROTEIN"/>
    <property type="match status" value="1"/>
</dbReference>
<dbReference type="OrthoDB" id="4558827at2"/>
<comment type="caution">
    <text evidence="3">The sequence shown here is derived from an EMBL/GenBank/DDBJ whole genome shotgun (WGS) entry which is preliminary data.</text>
</comment>
<dbReference type="Pfam" id="PF03413">
    <property type="entry name" value="PepSY"/>
    <property type="match status" value="1"/>
</dbReference>
<evidence type="ECO:0000313" key="3">
    <source>
        <dbReference type="EMBL" id="RDI44629.1"/>
    </source>
</evidence>
<evidence type="ECO:0000256" key="1">
    <source>
        <dbReference type="SAM" id="MobiDB-lite"/>
    </source>
</evidence>
<name>A0A370GMU9_9NOCA</name>